<name>A0A8H6Z592_9AGAR</name>
<dbReference type="SUPFAM" id="SSF52047">
    <property type="entry name" value="RNI-like"/>
    <property type="match status" value="1"/>
</dbReference>
<proteinExistence type="predicted"/>
<dbReference type="AlphaFoldDB" id="A0A8H6Z592"/>
<feature type="domain" description="F-box" evidence="1">
    <location>
        <begin position="155"/>
        <end position="210"/>
    </location>
</feature>
<dbReference type="InterPro" id="IPR036047">
    <property type="entry name" value="F-box-like_dom_sf"/>
</dbReference>
<reference evidence="2" key="1">
    <citation type="submission" date="2020-05" db="EMBL/GenBank/DDBJ databases">
        <title>Mycena genomes resolve the evolution of fungal bioluminescence.</title>
        <authorList>
            <person name="Tsai I.J."/>
        </authorList>
    </citation>
    <scope>NUCLEOTIDE SEQUENCE</scope>
    <source>
        <strain evidence="2">160909Yilan</strain>
    </source>
</reference>
<protein>
    <submittedName>
        <fullName evidence="2">F-box domain-containing protein</fullName>
    </submittedName>
</protein>
<dbReference type="Pfam" id="PF12937">
    <property type="entry name" value="F-box-like"/>
    <property type="match status" value="1"/>
</dbReference>
<dbReference type="OrthoDB" id="2269034at2759"/>
<comment type="caution">
    <text evidence="2">The sequence shown here is derived from an EMBL/GenBank/DDBJ whole genome shotgun (WGS) entry which is preliminary data.</text>
</comment>
<gene>
    <name evidence="2" type="ORF">MSAN_00713900</name>
</gene>
<evidence type="ECO:0000313" key="2">
    <source>
        <dbReference type="EMBL" id="KAF7370804.1"/>
    </source>
</evidence>
<dbReference type="EMBL" id="JACAZH010000004">
    <property type="protein sequence ID" value="KAF7370804.1"/>
    <property type="molecule type" value="Genomic_DNA"/>
</dbReference>
<dbReference type="SUPFAM" id="SSF81383">
    <property type="entry name" value="F-box domain"/>
    <property type="match status" value="1"/>
</dbReference>
<accession>A0A8H6Z592</accession>
<dbReference type="InterPro" id="IPR032675">
    <property type="entry name" value="LRR_dom_sf"/>
</dbReference>
<dbReference type="Gene3D" id="1.20.1280.50">
    <property type="match status" value="1"/>
</dbReference>
<sequence length="553" mass="62043">MAAARFSMQATLAQQAERTRDLSPIEMQHLIAKCDSNLASLQNDIVSLESRLAPLVTLRDRERAICAGLRYVIMTTSTSTRPRFSMRTILAQRAARTRESLAVQMEQLIAKSDSRVISLQNDIVFLESQLEPLIELRHCERAISAALRYLIAPIRLLPTELLGEIFVLTIRKPENHNSHVCSLHVQDAFRISHVCHHWRQIANALPQLWTGPLEVAFSEQLDNEKAETYLGVLQGWFARSEPLPIPIFIDNSVWPTKFSSRLTEELLRVAHRMQLLSFYSAVSDSLLQRFADSRFDFLEELHLPGVSADAPVRSPNDVVLHIPMPWTQLTDITVLHPVPSEDLLDVFAQCKNVVKAAVVLGWSTDSPQPSVVLALDHLRILHVRWFGWTNLAPDELFLDYLHAPALDTLHLCFQRTLSGMDWVGGPFTAFQLRSPNITKLKIMGNNTTGLSPDALRAALQHAPSLTHLTIDDCPDFIDDALLSALCHADNYELPLVPHLQSYARTYDCVAVVDGRRTGVALEGAHSCPLETDTPGGRWGFEASAQFRDTMEKL</sequence>
<dbReference type="Proteomes" id="UP000623467">
    <property type="component" value="Unassembled WGS sequence"/>
</dbReference>
<dbReference type="InterPro" id="IPR001810">
    <property type="entry name" value="F-box_dom"/>
</dbReference>
<keyword evidence="3" id="KW-1185">Reference proteome</keyword>
<organism evidence="2 3">
    <name type="scientific">Mycena sanguinolenta</name>
    <dbReference type="NCBI Taxonomy" id="230812"/>
    <lineage>
        <taxon>Eukaryota</taxon>
        <taxon>Fungi</taxon>
        <taxon>Dikarya</taxon>
        <taxon>Basidiomycota</taxon>
        <taxon>Agaricomycotina</taxon>
        <taxon>Agaricomycetes</taxon>
        <taxon>Agaricomycetidae</taxon>
        <taxon>Agaricales</taxon>
        <taxon>Marasmiineae</taxon>
        <taxon>Mycenaceae</taxon>
        <taxon>Mycena</taxon>
    </lineage>
</organism>
<evidence type="ECO:0000313" key="3">
    <source>
        <dbReference type="Proteomes" id="UP000623467"/>
    </source>
</evidence>
<evidence type="ECO:0000259" key="1">
    <source>
        <dbReference type="Pfam" id="PF12937"/>
    </source>
</evidence>
<dbReference type="Gene3D" id="3.80.10.10">
    <property type="entry name" value="Ribonuclease Inhibitor"/>
    <property type="match status" value="1"/>
</dbReference>